<dbReference type="Gene3D" id="3.30.40.10">
    <property type="entry name" value="Zinc/RING finger domain, C3HC4 (zinc finger)"/>
    <property type="match status" value="1"/>
</dbReference>
<gene>
    <name evidence="11" type="ORF">L484_007341</name>
</gene>
<evidence type="ECO:0000259" key="10">
    <source>
        <dbReference type="PROSITE" id="PS50089"/>
    </source>
</evidence>
<dbReference type="SUPFAM" id="SSF57850">
    <property type="entry name" value="RING/U-box"/>
    <property type="match status" value="1"/>
</dbReference>
<feature type="region of interest" description="Disordered" evidence="9">
    <location>
        <begin position="241"/>
        <end position="262"/>
    </location>
</feature>
<dbReference type="GO" id="GO:0008270">
    <property type="term" value="F:zinc ion binding"/>
    <property type="evidence" value="ECO:0007669"/>
    <property type="project" value="UniProtKB-KW"/>
</dbReference>
<keyword evidence="3" id="KW-0808">Transferase</keyword>
<feature type="region of interest" description="Disordered" evidence="9">
    <location>
        <begin position="180"/>
        <end position="229"/>
    </location>
</feature>
<evidence type="ECO:0000256" key="4">
    <source>
        <dbReference type="ARBA" id="ARBA00022723"/>
    </source>
</evidence>
<dbReference type="STRING" id="981085.W9QV20"/>
<reference evidence="12" key="1">
    <citation type="submission" date="2013-01" db="EMBL/GenBank/DDBJ databases">
        <title>Draft Genome Sequence of a Mulberry Tree, Morus notabilis C.K. Schneid.</title>
        <authorList>
            <person name="He N."/>
            <person name="Zhao S."/>
        </authorList>
    </citation>
    <scope>NUCLEOTIDE SEQUENCE</scope>
</reference>
<organism evidence="11 12">
    <name type="scientific">Morus notabilis</name>
    <dbReference type="NCBI Taxonomy" id="981085"/>
    <lineage>
        <taxon>Eukaryota</taxon>
        <taxon>Viridiplantae</taxon>
        <taxon>Streptophyta</taxon>
        <taxon>Embryophyta</taxon>
        <taxon>Tracheophyta</taxon>
        <taxon>Spermatophyta</taxon>
        <taxon>Magnoliopsida</taxon>
        <taxon>eudicotyledons</taxon>
        <taxon>Gunneridae</taxon>
        <taxon>Pentapetalae</taxon>
        <taxon>rosids</taxon>
        <taxon>fabids</taxon>
        <taxon>Rosales</taxon>
        <taxon>Moraceae</taxon>
        <taxon>Moreae</taxon>
        <taxon>Morus</taxon>
    </lineage>
</organism>
<dbReference type="SMART" id="SM00184">
    <property type="entry name" value="RING"/>
    <property type="match status" value="1"/>
</dbReference>
<dbReference type="Pfam" id="PF13639">
    <property type="entry name" value="zf-RING_2"/>
    <property type="match status" value="1"/>
</dbReference>
<evidence type="ECO:0000256" key="6">
    <source>
        <dbReference type="ARBA" id="ARBA00022786"/>
    </source>
</evidence>
<protein>
    <recommendedName>
        <fullName evidence="2">RING-type E3 ubiquitin transferase</fullName>
        <ecNumber evidence="2">2.3.2.27</ecNumber>
    </recommendedName>
</protein>
<keyword evidence="7" id="KW-0862">Zinc</keyword>
<evidence type="ECO:0000256" key="1">
    <source>
        <dbReference type="ARBA" id="ARBA00000900"/>
    </source>
</evidence>
<name>W9QV20_9ROSA</name>
<evidence type="ECO:0000256" key="7">
    <source>
        <dbReference type="ARBA" id="ARBA00022833"/>
    </source>
</evidence>
<evidence type="ECO:0000313" key="11">
    <source>
        <dbReference type="EMBL" id="EXB55010.1"/>
    </source>
</evidence>
<feature type="compositionally biased region" description="Basic and acidic residues" evidence="9">
    <location>
        <begin position="401"/>
        <end position="416"/>
    </location>
</feature>
<dbReference type="PANTHER" id="PTHR46463">
    <property type="entry name" value="ZINC FINGER, RING/FYVE/PHD-TYPE"/>
    <property type="match status" value="1"/>
</dbReference>
<dbReference type="Proteomes" id="UP000030645">
    <property type="component" value="Unassembled WGS sequence"/>
</dbReference>
<dbReference type="InterPro" id="IPR001841">
    <property type="entry name" value="Znf_RING"/>
</dbReference>
<dbReference type="PROSITE" id="PS50089">
    <property type="entry name" value="ZF_RING_2"/>
    <property type="match status" value="1"/>
</dbReference>
<keyword evidence="5 8" id="KW-0863">Zinc-finger</keyword>
<feature type="region of interest" description="Disordered" evidence="9">
    <location>
        <begin position="401"/>
        <end position="424"/>
    </location>
</feature>
<evidence type="ECO:0000256" key="2">
    <source>
        <dbReference type="ARBA" id="ARBA00012483"/>
    </source>
</evidence>
<dbReference type="EMBL" id="KE344219">
    <property type="protein sequence ID" value="EXB55010.1"/>
    <property type="molecule type" value="Genomic_DNA"/>
</dbReference>
<feature type="region of interest" description="Disordered" evidence="9">
    <location>
        <begin position="153"/>
        <end position="172"/>
    </location>
</feature>
<feature type="domain" description="RING-type" evidence="10">
    <location>
        <begin position="43"/>
        <end position="83"/>
    </location>
</feature>
<accession>W9QV20</accession>
<sequence>MATFASSSSSFSSGYAENSTTIISSSSSQSPPPSDDNFEEDSCSICLEPFNSDDPATITSCKHEYHLHCILEWSQRSKECPICWQLLALKDPASQELLAAVEKERRSRSRNTSSIANSTVHYFPEDEDSDHDSFSDEFVFDERIMRHLAAATSRARLRGRERHRSSGLGPSQVFIYASPANSEDQAHETSSHECQNLNHESSVGNSPTSGMPPAVNAQPSPPADPSSAMDGAVVLKPRVLYSQPPSVRPERPTPSETSTFSDSIKSKWSAASARYKESISKGTRGLKEKLLARNNSVKELSQGVQREMSAGIAGVARMIERFDLSSKRAGVSPPDSSHNGVGSISNLSTKGKGVLENIIVQSLSKNSRKVADDVNSDATSHPSIVIPGRVEVSRSKEIAKSRNVGRDYDGIMDGKNKRASTNPK</sequence>
<dbReference type="PANTHER" id="PTHR46463:SF16">
    <property type="entry name" value="E3 UBIQUITIN-PROTEIN LIGASE RHF1A"/>
    <property type="match status" value="1"/>
</dbReference>
<dbReference type="GO" id="GO:0061630">
    <property type="term" value="F:ubiquitin protein ligase activity"/>
    <property type="evidence" value="ECO:0007669"/>
    <property type="project" value="UniProtKB-EC"/>
</dbReference>
<keyword evidence="12" id="KW-1185">Reference proteome</keyword>
<evidence type="ECO:0000256" key="8">
    <source>
        <dbReference type="PROSITE-ProRule" id="PRU00175"/>
    </source>
</evidence>
<evidence type="ECO:0000256" key="9">
    <source>
        <dbReference type="SAM" id="MobiDB-lite"/>
    </source>
</evidence>
<evidence type="ECO:0000256" key="5">
    <source>
        <dbReference type="ARBA" id="ARBA00022771"/>
    </source>
</evidence>
<feature type="compositionally biased region" description="Basic residues" evidence="9">
    <location>
        <begin position="155"/>
        <end position="165"/>
    </location>
</feature>
<evidence type="ECO:0000256" key="3">
    <source>
        <dbReference type="ARBA" id="ARBA00022679"/>
    </source>
</evidence>
<keyword evidence="6" id="KW-0833">Ubl conjugation pathway</keyword>
<evidence type="ECO:0000313" key="12">
    <source>
        <dbReference type="Proteomes" id="UP000030645"/>
    </source>
</evidence>
<dbReference type="eggNOG" id="KOG0800">
    <property type="taxonomic scope" value="Eukaryota"/>
</dbReference>
<dbReference type="InterPro" id="IPR013083">
    <property type="entry name" value="Znf_RING/FYVE/PHD"/>
</dbReference>
<dbReference type="EC" id="2.3.2.27" evidence="2"/>
<comment type="catalytic activity">
    <reaction evidence="1">
        <text>S-ubiquitinyl-[E2 ubiquitin-conjugating enzyme]-L-cysteine + [acceptor protein]-L-lysine = [E2 ubiquitin-conjugating enzyme]-L-cysteine + N(6)-ubiquitinyl-[acceptor protein]-L-lysine.</text>
        <dbReference type="EC" id="2.3.2.27"/>
    </reaction>
</comment>
<feature type="compositionally biased region" description="Polar residues" evidence="9">
    <location>
        <begin position="192"/>
        <end position="209"/>
    </location>
</feature>
<keyword evidence="4" id="KW-0479">Metal-binding</keyword>
<proteinExistence type="predicted"/>
<dbReference type="AlphaFoldDB" id="W9QV20"/>